<evidence type="ECO:0000256" key="1">
    <source>
        <dbReference type="SAM" id="Phobius"/>
    </source>
</evidence>
<keyword evidence="1" id="KW-1133">Transmembrane helix</keyword>
<keyword evidence="3" id="KW-1185">Reference proteome</keyword>
<feature type="transmembrane region" description="Helical" evidence="1">
    <location>
        <begin position="337"/>
        <end position="359"/>
    </location>
</feature>
<gene>
    <name evidence="2" type="ORF">UC35_19435</name>
</gene>
<evidence type="ECO:0000313" key="3">
    <source>
        <dbReference type="Proteomes" id="UP000070433"/>
    </source>
</evidence>
<name>A0A127JX98_9BURK</name>
<feature type="transmembrane region" description="Helical" evidence="1">
    <location>
        <begin position="104"/>
        <end position="124"/>
    </location>
</feature>
<organism evidence="2 3">
    <name type="scientific">Ramlibacter tataouinensis</name>
    <dbReference type="NCBI Taxonomy" id="94132"/>
    <lineage>
        <taxon>Bacteria</taxon>
        <taxon>Pseudomonadati</taxon>
        <taxon>Pseudomonadota</taxon>
        <taxon>Betaproteobacteria</taxon>
        <taxon>Burkholderiales</taxon>
        <taxon>Comamonadaceae</taxon>
        <taxon>Ramlibacter</taxon>
    </lineage>
</organism>
<keyword evidence="1" id="KW-0472">Membrane</keyword>
<dbReference type="RefSeq" id="WP_061502625.1">
    <property type="nucleotide sequence ID" value="NZ_CP010951.1"/>
</dbReference>
<feature type="transmembrane region" description="Helical" evidence="1">
    <location>
        <begin position="153"/>
        <end position="174"/>
    </location>
</feature>
<feature type="transmembrane region" description="Helical" evidence="1">
    <location>
        <begin position="186"/>
        <end position="213"/>
    </location>
</feature>
<keyword evidence="1" id="KW-0812">Transmembrane</keyword>
<protein>
    <recommendedName>
        <fullName evidence="4">Candidate membrane protein</fullName>
    </recommendedName>
</protein>
<feature type="transmembrane region" description="Helical" evidence="1">
    <location>
        <begin position="294"/>
        <end position="316"/>
    </location>
</feature>
<reference evidence="2 3" key="1">
    <citation type="journal article" date="2014" name="Int. J. Syst. Evol. Microbiol.">
        <title>Ramlibacter solisilvae sp. nov., isolated from forest soil, and emended description of the genus Ramlibacter.</title>
        <authorList>
            <person name="Lee H.J."/>
            <person name="Lee S.H."/>
            <person name="Lee S.S."/>
            <person name="Lee J.S."/>
            <person name="Kim Y."/>
            <person name="Kim S.C."/>
            <person name="Jeon C.O."/>
        </authorList>
    </citation>
    <scope>NUCLEOTIDE SEQUENCE [LARGE SCALE GENOMIC DNA]</scope>
    <source>
        <strain evidence="2 3">5-10</strain>
    </source>
</reference>
<dbReference type="AlphaFoldDB" id="A0A127JX98"/>
<feature type="transmembrane region" description="Helical" evidence="1">
    <location>
        <begin position="393"/>
        <end position="413"/>
    </location>
</feature>
<feature type="transmembrane region" description="Helical" evidence="1">
    <location>
        <begin position="365"/>
        <end position="384"/>
    </location>
</feature>
<proteinExistence type="predicted"/>
<feature type="transmembrane region" description="Helical" evidence="1">
    <location>
        <begin position="27"/>
        <end position="47"/>
    </location>
</feature>
<feature type="transmembrane region" description="Helical" evidence="1">
    <location>
        <begin position="225"/>
        <end position="243"/>
    </location>
</feature>
<dbReference type="Proteomes" id="UP000070433">
    <property type="component" value="Chromosome"/>
</dbReference>
<dbReference type="EMBL" id="CP010951">
    <property type="protein sequence ID" value="AMO24607.1"/>
    <property type="molecule type" value="Genomic_DNA"/>
</dbReference>
<sequence>MQTPPAVFPLPASNAFLGLALPGRAGAALLVVFTGLLTAWVFFLGYYPSIFHSDAAAHQLLAQAMVDERSLLPRDFAYGNQLILWRNNLFIAPALALGLEGYRAYAAGSMATFAVFFLAAFLCIDSLLQHWRRSLLACWLLFLPLGHTEADFILGQQSHLGIVVLALVIVIQAFRASQGHRRAPVLCALAVFLLVLEAPTRAVMLLLPLAAALWAGGRLGGARSWLGLVVAGALAGYAGNRWLLLSHQVVGIPPLPLAAYDHFLARASELLKGIVDYFIGFYQFAGMSSKPAHLVLYALKTLALALFAGLAVWLGARLARRVMSPPQSHPAAGPIEFVGMTGGLGAALGFFIVCAIEYWLDIRHFLWALVLLKLALLLAALQWLSHRRFERPMLAALCALAILTSTVGSALVVPPYRARLQSELAVHNDGPVFARVAARMKELGIRRIYGEHWATLRTEVLIPGAQASVITLDGDKVQFVSFVTRPSRQCVGGEVLYLLDRGIAPEMRIIEKVLAGGGREVECLRGNWTLFAGPPVWDRAGCL</sequence>
<evidence type="ECO:0008006" key="4">
    <source>
        <dbReference type="Google" id="ProtNLM"/>
    </source>
</evidence>
<evidence type="ECO:0000313" key="2">
    <source>
        <dbReference type="EMBL" id="AMO24607.1"/>
    </source>
</evidence>
<accession>A0A127JX98</accession>